<feature type="compositionally biased region" description="Polar residues" evidence="1">
    <location>
        <begin position="226"/>
        <end position="237"/>
    </location>
</feature>
<keyword evidence="3" id="KW-1185">Reference proteome</keyword>
<evidence type="ECO:0000256" key="1">
    <source>
        <dbReference type="SAM" id="MobiDB-lite"/>
    </source>
</evidence>
<feature type="region of interest" description="Disordered" evidence="1">
    <location>
        <begin position="224"/>
        <end position="286"/>
    </location>
</feature>
<dbReference type="Proteomes" id="UP000244406">
    <property type="component" value="Unassembled WGS sequence"/>
</dbReference>
<dbReference type="VEuPathDB" id="FungiDB:CXQ87_004934"/>
<dbReference type="GeneID" id="37004933"/>
<proteinExistence type="predicted"/>
<organism evidence="2 3">
    <name type="scientific">Candidozyma duobushaemuli</name>
    <dbReference type="NCBI Taxonomy" id="1231522"/>
    <lineage>
        <taxon>Eukaryota</taxon>
        <taxon>Fungi</taxon>
        <taxon>Dikarya</taxon>
        <taxon>Ascomycota</taxon>
        <taxon>Saccharomycotina</taxon>
        <taxon>Pichiomycetes</taxon>
        <taxon>Metschnikowiaceae</taxon>
        <taxon>Candidozyma</taxon>
    </lineage>
</organism>
<dbReference type="EMBL" id="PKFP01000005">
    <property type="protein sequence ID" value="PVH16639.1"/>
    <property type="molecule type" value="Genomic_DNA"/>
</dbReference>
<feature type="region of interest" description="Disordered" evidence="1">
    <location>
        <begin position="433"/>
        <end position="466"/>
    </location>
</feature>
<name>A0A2V1AF72_9ASCO</name>
<reference evidence="2 3" key="1">
    <citation type="submission" date="2017-12" db="EMBL/GenBank/DDBJ databases">
        <title>Genome Sequence of the Amphotericin B-resistant Candida duobushaemulonii strain, B09383.</title>
        <authorList>
            <person name="Chow N.A."/>
            <person name="Gade L."/>
            <person name="Batra D."/>
            <person name="Rowe L.A."/>
            <person name="Loparev V.N."/>
            <person name="Litvintseva A.P."/>
        </authorList>
    </citation>
    <scope>NUCLEOTIDE SEQUENCE [LARGE SCALE GENOMIC DNA]</scope>
    <source>
        <strain evidence="2 3">B09383</strain>
    </source>
</reference>
<protein>
    <submittedName>
        <fullName evidence="2">Uncharacterized protein</fullName>
    </submittedName>
</protein>
<dbReference type="AlphaFoldDB" id="A0A2V1AF72"/>
<gene>
    <name evidence="2" type="ORF">CXQ87_004934</name>
</gene>
<sequence length="485" mass="54657">MRYASKTLKHKKGFYHRKYRPRSCSSVFDLPLNQPSSPLSPGSDESVIDEIFSAFAASSPYVIESLESVEPDRSRVSTADTLPTVPEGTPVLVHKPTELEPFPREPIKSTPVKVSRIPTKPRITTLDRWHLRELERIYYSNNVWKYHRIKAVRFGWRAMRARVKALLGYRAEVEVKLPVRSVKSPNVECLLWDGSSEESISCSEVLPRIRGRRSKQKIEFEKKVVQSETVPNSQRKGSGNCDEHSLRSAPEKVKPKSSPRDDDSNNHPGEKRKPPVPGSRDSSWQLVKKPINLKPQKWDKSTTERFNNMILQEHYGNLIKSFMSCQKRVTLSKDFLLELNFSGSQGFSGFQNAVSMALKARSAVDELEGGFRKMIPLGIKSAEFSKCLGIKLPELDHHWAWSRNEGSSNIETKMHLDTQGHLSVNLLLDDKNEKKGVSESTSNPGPDSIPRSRGSDNPSHSRFAGAESLCTTADDLIRAARDILG</sequence>
<accession>A0A2V1AF72</accession>
<evidence type="ECO:0000313" key="3">
    <source>
        <dbReference type="Proteomes" id="UP000244406"/>
    </source>
</evidence>
<comment type="caution">
    <text evidence="2">The sequence shown here is derived from an EMBL/GenBank/DDBJ whole genome shotgun (WGS) entry which is preliminary data.</text>
</comment>
<feature type="compositionally biased region" description="Basic and acidic residues" evidence="1">
    <location>
        <begin position="241"/>
        <end position="273"/>
    </location>
</feature>
<evidence type="ECO:0000313" key="2">
    <source>
        <dbReference type="EMBL" id="PVH16639.1"/>
    </source>
</evidence>
<dbReference type="RefSeq" id="XP_025337579.1">
    <property type="nucleotide sequence ID" value="XM_025483366.1"/>
</dbReference>